<protein>
    <recommendedName>
        <fullName evidence="4">ECF transporter S component</fullName>
    </recommendedName>
</protein>
<keyword evidence="1" id="KW-0812">Transmembrane</keyword>
<dbReference type="OrthoDB" id="9809154at2"/>
<feature type="transmembrane region" description="Helical" evidence="1">
    <location>
        <begin position="141"/>
        <end position="170"/>
    </location>
</feature>
<keyword evidence="3" id="KW-1185">Reference proteome</keyword>
<feature type="transmembrane region" description="Helical" evidence="1">
    <location>
        <begin position="42"/>
        <end position="70"/>
    </location>
</feature>
<sequence length="178" mass="19093">MNNKITTTSYITRTGILLALALVFQIGFQSFAQPAVGPLVNMVLLISAGMVGTLSGVIVGCFTPLIALMVGIMKLPALLPFIMIGNALYVIIFNFMRGKITPGGEYIGLAVAALGKFAFLALTIRYIAAKLFLANLPAQKLKVIIGIFSLPQLYTALVGGIIALIILKLIPEKYRYSK</sequence>
<evidence type="ECO:0008006" key="4">
    <source>
        <dbReference type="Google" id="ProtNLM"/>
    </source>
</evidence>
<dbReference type="STRING" id="1304284.L21TH_1920"/>
<dbReference type="PATRIC" id="fig|1304284.3.peg.1887"/>
<dbReference type="RefSeq" id="WP_006314892.1">
    <property type="nucleotide sequence ID" value="NZ_ARZA01000211.1"/>
</dbReference>
<dbReference type="eggNOG" id="ENOG5032UR1">
    <property type="taxonomic scope" value="Bacteria"/>
</dbReference>
<feature type="transmembrane region" description="Helical" evidence="1">
    <location>
        <begin position="77"/>
        <end position="95"/>
    </location>
</feature>
<keyword evidence="1" id="KW-0472">Membrane</keyword>
<dbReference type="Proteomes" id="UP000013378">
    <property type="component" value="Unassembled WGS sequence"/>
</dbReference>
<evidence type="ECO:0000256" key="1">
    <source>
        <dbReference type="SAM" id="Phobius"/>
    </source>
</evidence>
<dbReference type="AlphaFoldDB" id="R1CMW8"/>
<dbReference type="GO" id="GO:0022857">
    <property type="term" value="F:transmembrane transporter activity"/>
    <property type="evidence" value="ECO:0007669"/>
    <property type="project" value="InterPro"/>
</dbReference>
<dbReference type="EMBL" id="ARZA01000211">
    <property type="protein sequence ID" value="EOD00031.1"/>
    <property type="molecule type" value="Genomic_DNA"/>
</dbReference>
<keyword evidence="1" id="KW-1133">Transmembrane helix</keyword>
<gene>
    <name evidence="2" type="ORF">L21TH_1920</name>
</gene>
<feature type="transmembrane region" description="Helical" evidence="1">
    <location>
        <begin position="107"/>
        <end position="129"/>
    </location>
</feature>
<accession>R1CMW8</accession>
<name>R1CMW8_9FIRM</name>
<comment type="caution">
    <text evidence="2">The sequence shown here is derived from an EMBL/GenBank/DDBJ whole genome shotgun (WGS) entry which is preliminary data.</text>
</comment>
<dbReference type="Pfam" id="PF12822">
    <property type="entry name" value="ECF_trnsprt"/>
    <property type="match status" value="1"/>
</dbReference>
<proteinExistence type="predicted"/>
<dbReference type="InterPro" id="IPR024529">
    <property type="entry name" value="ECF_trnsprt_substrate-spec"/>
</dbReference>
<evidence type="ECO:0000313" key="2">
    <source>
        <dbReference type="EMBL" id="EOD00031.1"/>
    </source>
</evidence>
<organism evidence="2 3">
    <name type="scientific">Caldisalinibacter kiritimatiensis</name>
    <dbReference type="NCBI Taxonomy" id="1304284"/>
    <lineage>
        <taxon>Bacteria</taxon>
        <taxon>Bacillati</taxon>
        <taxon>Bacillota</taxon>
        <taxon>Tissierellia</taxon>
        <taxon>Tissierellales</taxon>
        <taxon>Thermohalobacteraceae</taxon>
        <taxon>Caldisalinibacter</taxon>
    </lineage>
</organism>
<evidence type="ECO:0000313" key="3">
    <source>
        <dbReference type="Proteomes" id="UP000013378"/>
    </source>
</evidence>
<reference evidence="2 3" key="1">
    <citation type="journal article" date="2015" name="Geomicrobiol. J.">
        <title>Caldisalinibacter kiritimatiensis gen. nov., sp. nov., a moderately thermohalophilic thiosulfate-reducing bacterium from a hypersaline microbial mat.</title>
        <authorList>
            <person name="Ben Hania W."/>
            <person name="Joseph M."/>
            <person name="Fiebig A."/>
            <person name="Bunk B."/>
            <person name="Klenk H.-P."/>
            <person name="Fardeau M.-L."/>
            <person name="Spring S."/>
        </authorList>
    </citation>
    <scope>NUCLEOTIDE SEQUENCE [LARGE SCALE GENOMIC DNA]</scope>
    <source>
        <strain evidence="2 3">L21-TH-D2</strain>
    </source>
</reference>